<dbReference type="GO" id="GO:0004825">
    <property type="term" value="F:methionine-tRNA ligase activity"/>
    <property type="evidence" value="ECO:0007669"/>
    <property type="project" value="UniProtKB-EC"/>
</dbReference>
<dbReference type="Gene3D" id="2.20.28.20">
    <property type="entry name" value="Methionyl-tRNA synthetase, Zn-domain"/>
    <property type="match status" value="1"/>
</dbReference>
<dbReference type="GO" id="GO:0005524">
    <property type="term" value="F:ATP binding"/>
    <property type="evidence" value="ECO:0007669"/>
    <property type="project" value="UniProtKB-KW"/>
</dbReference>
<keyword evidence="3 7" id="KW-0067">ATP-binding</keyword>
<evidence type="ECO:0000256" key="5">
    <source>
        <dbReference type="ARBA" id="ARBA00023146"/>
    </source>
</evidence>
<dbReference type="AlphaFoldDB" id="A0A124HNZ3"/>
<organism evidence="10 11">
    <name type="scientific">Streptomyces corchorusii</name>
    <name type="common">Streptomyces chibaensis</name>
    <dbReference type="NCBI Taxonomy" id="1903"/>
    <lineage>
        <taxon>Bacteria</taxon>
        <taxon>Bacillati</taxon>
        <taxon>Actinomycetota</taxon>
        <taxon>Actinomycetes</taxon>
        <taxon>Kitasatosporales</taxon>
        <taxon>Streptomycetaceae</taxon>
        <taxon>Streptomyces</taxon>
    </lineage>
</organism>
<dbReference type="InterPro" id="IPR029038">
    <property type="entry name" value="MetRS_Zn"/>
</dbReference>
<dbReference type="InterPro" id="IPR014729">
    <property type="entry name" value="Rossmann-like_a/b/a_fold"/>
</dbReference>
<dbReference type="GO" id="GO:0006431">
    <property type="term" value="P:methionyl-tRNA aminoacylation"/>
    <property type="evidence" value="ECO:0007669"/>
    <property type="project" value="TreeGrafter"/>
</dbReference>
<evidence type="ECO:0000256" key="2">
    <source>
        <dbReference type="ARBA" id="ARBA00022741"/>
    </source>
</evidence>
<evidence type="ECO:0000256" key="3">
    <source>
        <dbReference type="ARBA" id="ARBA00022840"/>
    </source>
</evidence>
<dbReference type="InterPro" id="IPR001412">
    <property type="entry name" value="aa-tRNA-synth_I_CS"/>
</dbReference>
<feature type="region of interest" description="Disordered" evidence="8">
    <location>
        <begin position="1"/>
        <end position="20"/>
    </location>
</feature>
<dbReference type="PANTHER" id="PTHR45765:SF1">
    <property type="entry name" value="METHIONINE--TRNA LIGASE, CYTOPLASMIC"/>
    <property type="match status" value="1"/>
</dbReference>
<dbReference type="GO" id="GO:0005829">
    <property type="term" value="C:cytosol"/>
    <property type="evidence" value="ECO:0007669"/>
    <property type="project" value="TreeGrafter"/>
</dbReference>
<evidence type="ECO:0000313" key="10">
    <source>
        <dbReference type="EMBL" id="KUN30613.1"/>
    </source>
</evidence>
<name>A0A124HNZ3_STRCK</name>
<dbReference type="InterPro" id="IPR023458">
    <property type="entry name" value="Met-tRNA_ligase_1"/>
</dbReference>
<comment type="similarity">
    <text evidence="7">Belongs to the class-I aminoacyl-tRNA synthetase family.</text>
</comment>
<sequence>MDQPTGQRRTVIIGPPPTPNGDLHVGHIAGPYMAADVHARYLRATGQPVLYTTGTDDSQTYVVSSAAKLGTTPQALAAKSWREIRETLGLMGISVDGFAPFDDGYRAMTLDFLTRLHDAGKFRLRTVKLPYVEATGEFLMEGLVSGGCPVCLAVSRGGLCEGCGHPNNFAELTDPRSTVDPEAEVTYREAQILVLPLEEYREQLTAYHRAKESTWRPHIVQLMRELLARPLPDFPITYPTGWGIPAPFPQTPGQVVNAWAEGMPASMYCTAVAQRAHGERPASDDELWLAENGIRLVYFLGFDNAYFWGLTHLSLLLAHEGRYVVPDAIVSNEFYELENEKFSTSKGHVVWTRDLVREVPRDLVRFHLALTAPEHARTNFSRAALEKIAGDRLVDPWNRLGALLGKAVAELGLEGQELPVSPEANARRAAMAERFEAGYRLTGYSLSRTADLIPLHTERLLGRAEALTAGPAPADRTASAAELGDLFAELRTLIAAASPILIDLAEQARAEGGFDGTFAVAPEERTTTPFTVPALGRTTAES</sequence>
<dbReference type="PROSITE" id="PS00178">
    <property type="entry name" value="AA_TRNA_LIGASE_I"/>
    <property type="match status" value="1"/>
</dbReference>
<comment type="catalytic activity">
    <reaction evidence="6">
        <text>tRNA(Met) + L-methionine + ATP = L-methionyl-tRNA(Met) + AMP + diphosphate</text>
        <dbReference type="Rhea" id="RHEA:13481"/>
        <dbReference type="Rhea" id="RHEA-COMP:9667"/>
        <dbReference type="Rhea" id="RHEA-COMP:9698"/>
        <dbReference type="ChEBI" id="CHEBI:30616"/>
        <dbReference type="ChEBI" id="CHEBI:33019"/>
        <dbReference type="ChEBI" id="CHEBI:57844"/>
        <dbReference type="ChEBI" id="CHEBI:78442"/>
        <dbReference type="ChEBI" id="CHEBI:78530"/>
        <dbReference type="ChEBI" id="CHEBI:456215"/>
        <dbReference type="EC" id="6.1.1.10"/>
    </reaction>
</comment>
<evidence type="ECO:0000313" key="11">
    <source>
        <dbReference type="Proteomes" id="UP000053398"/>
    </source>
</evidence>
<dbReference type="Pfam" id="PF09334">
    <property type="entry name" value="tRNA-synt_1g"/>
    <property type="match status" value="1"/>
</dbReference>
<dbReference type="SUPFAM" id="SSF52374">
    <property type="entry name" value="Nucleotidylyl transferase"/>
    <property type="match status" value="1"/>
</dbReference>
<keyword evidence="5 7" id="KW-0030">Aminoacyl-tRNA synthetase</keyword>
<evidence type="ECO:0000256" key="7">
    <source>
        <dbReference type="RuleBase" id="RU363039"/>
    </source>
</evidence>
<keyword evidence="1 7" id="KW-0436">Ligase</keyword>
<evidence type="ECO:0000256" key="1">
    <source>
        <dbReference type="ARBA" id="ARBA00022598"/>
    </source>
</evidence>
<dbReference type="PANTHER" id="PTHR45765">
    <property type="entry name" value="METHIONINE--TRNA LIGASE"/>
    <property type="match status" value="1"/>
</dbReference>
<keyword evidence="2 7" id="KW-0547">Nucleotide-binding</keyword>
<feature type="domain" description="Methionyl/Leucyl tRNA synthetase" evidence="9">
    <location>
        <begin position="17"/>
        <end position="396"/>
    </location>
</feature>
<proteinExistence type="inferred from homology"/>
<dbReference type="RefSeq" id="WP_059262808.1">
    <property type="nucleotide sequence ID" value="NZ_KQ948354.1"/>
</dbReference>
<dbReference type="InterPro" id="IPR015413">
    <property type="entry name" value="Methionyl/Leucyl_tRNA_Synth"/>
</dbReference>
<dbReference type="Gene3D" id="3.40.50.620">
    <property type="entry name" value="HUPs"/>
    <property type="match status" value="1"/>
</dbReference>
<dbReference type="Proteomes" id="UP000053398">
    <property type="component" value="Unassembled WGS sequence"/>
</dbReference>
<reference evidence="10 11" key="1">
    <citation type="submission" date="2015-10" db="EMBL/GenBank/DDBJ databases">
        <title>Draft genome sequence of Streptomyces corchorusii DSM 40340, type strain for the species Streptomyces corchorusii.</title>
        <authorList>
            <person name="Ruckert C."/>
            <person name="Winkler A."/>
            <person name="Kalinowski J."/>
            <person name="Kampfer P."/>
            <person name="Glaeser S."/>
        </authorList>
    </citation>
    <scope>NUCLEOTIDE SEQUENCE [LARGE SCALE GENOMIC DNA]</scope>
    <source>
        <strain evidence="10 11">DSM 40340</strain>
    </source>
</reference>
<evidence type="ECO:0000256" key="6">
    <source>
        <dbReference type="ARBA" id="ARBA00047364"/>
    </source>
</evidence>
<gene>
    <name evidence="10" type="ORF">AQJ11_10310</name>
</gene>
<dbReference type="EMBL" id="LMWP01000009">
    <property type="protein sequence ID" value="KUN30613.1"/>
    <property type="molecule type" value="Genomic_DNA"/>
</dbReference>
<evidence type="ECO:0000259" key="9">
    <source>
        <dbReference type="Pfam" id="PF09334"/>
    </source>
</evidence>
<protein>
    <submittedName>
        <fullName evidence="10">Methionine--tRNA ligase</fullName>
    </submittedName>
</protein>
<keyword evidence="4 7" id="KW-0648">Protein biosynthesis</keyword>
<evidence type="ECO:0000256" key="8">
    <source>
        <dbReference type="SAM" id="MobiDB-lite"/>
    </source>
</evidence>
<accession>A0A124HNZ3</accession>
<keyword evidence="11" id="KW-1185">Reference proteome</keyword>
<comment type="caution">
    <text evidence="10">The sequence shown here is derived from an EMBL/GenBank/DDBJ whole genome shotgun (WGS) entry which is preliminary data.</text>
</comment>
<evidence type="ECO:0000256" key="4">
    <source>
        <dbReference type="ARBA" id="ARBA00022917"/>
    </source>
</evidence>